<feature type="domain" description="Cyclic nucleotide-binding" evidence="1">
    <location>
        <begin position="12"/>
        <end position="81"/>
    </location>
</feature>
<comment type="caution">
    <text evidence="2">The sequence shown here is derived from an EMBL/GenBank/DDBJ whole genome shotgun (WGS) entry which is preliminary data.</text>
</comment>
<reference evidence="2" key="1">
    <citation type="journal article" date="2020" name="mSystems">
        <title>Genome- and Community-Level Interaction Insights into Carbon Utilization and Element Cycling Functions of Hydrothermarchaeota in Hydrothermal Sediment.</title>
        <authorList>
            <person name="Zhou Z."/>
            <person name="Liu Y."/>
            <person name="Xu W."/>
            <person name="Pan J."/>
            <person name="Luo Z.H."/>
            <person name="Li M."/>
        </authorList>
    </citation>
    <scope>NUCLEOTIDE SEQUENCE [LARGE SCALE GENOMIC DNA]</scope>
    <source>
        <strain evidence="2">SpSt-381</strain>
    </source>
</reference>
<dbReference type="InterPro" id="IPR014710">
    <property type="entry name" value="RmlC-like_jellyroll"/>
</dbReference>
<protein>
    <submittedName>
        <fullName evidence="2">Cyclic nucleotide-binding domain-containing protein</fullName>
    </submittedName>
</protein>
<gene>
    <name evidence="2" type="ORF">ENR23_02960</name>
</gene>
<accession>A0A832MKZ8</accession>
<dbReference type="CDD" id="cd00038">
    <property type="entry name" value="CAP_ED"/>
    <property type="match status" value="1"/>
</dbReference>
<dbReference type="Pfam" id="PF00027">
    <property type="entry name" value="cNMP_binding"/>
    <property type="match status" value="1"/>
</dbReference>
<evidence type="ECO:0000313" key="2">
    <source>
        <dbReference type="EMBL" id="HGZ42381.1"/>
    </source>
</evidence>
<name>A0A832MKZ8_UNCEI</name>
<proteinExistence type="predicted"/>
<dbReference type="PROSITE" id="PS50042">
    <property type="entry name" value="CNMP_BINDING_3"/>
    <property type="match status" value="1"/>
</dbReference>
<dbReference type="SUPFAM" id="SSF51206">
    <property type="entry name" value="cAMP-binding domain-like"/>
    <property type="match status" value="1"/>
</dbReference>
<sequence>MTLEPILAEVEFFRGMKQEHLALVAGCAQNVRYDRGEFAGRVGDPADKFWVVREGRMALELHTPNRGAITIATMTEGDVVGFSWLLPPYQLRFDVHVLQPTRALMFDGACLRGKCVADPSLGLDLYQRVTRIIAERLEAMSLQLLDVYGEHPIETD</sequence>
<dbReference type="InterPro" id="IPR018490">
    <property type="entry name" value="cNMP-bd_dom_sf"/>
</dbReference>
<dbReference type="Gene3D" id="2.60.120.10">
    <property type="entry name" value="Jelly Rolls"/>
    <property type="match status" value="1"/>
</dbReference>
<organism evidence="2">
    <name type="scientific">Eiseniibacteriota bacterium</name>
    <dbReference type="NCBI Taxonomy" id="2212470"/>
    <lineage>
        <taxon>Bacteria</taxon>
        <taxon>Candidatus Eiseniibacteriota</taxon>
    </lineage>
</organism>
<evidence type="ECO:0000259" key="1">
    <source>
        <dbReference type="PROSITE" id="PS50042"/>
    </source>
</evidence>
<dbReference type="EMBL" id="DSQF01000004">
    <property type="protein sequence ID" value="HGZ42381.1"/>
    <property type="molecule type" value="Genomic_DNA"/>
</dbReference>
<dbReference type="AlphaFoldDB" id="A0A832MKZ8"/>
<dbReference type="InterPro" id="IPR000595">
    <property type="entry name" value="cNMP-bd_dom"/>
</dbReference>